<dbReference type="Gene3D" id="2.20.140.10">
    <property type="entry name" value="WGR domain"/>
    <property type="match status" value="1"/>
</dbReference>
<reference evidence="2 3" key="1">
    <citation type="submission" date="2019-11" db="EMBL/GenBank/DDBJ databases">
        <authorList>
            <person name="Dong K."/>
        </authorList>
    </citation>
    <scope>NUCLEOTIDE SEQUENCE [LARGE SCALE GENOMIC DNA]</scope>
    <source>
        <strain evidence="2 3">NBRC 111993</strain>
    </source>
</reference>
<organism evidence="2 3">
    <name type="scientific">Paracoccus aestuariivivens</name>
    <dbReference type="NCBI Taxonomy" id="1820333"/>
    <lineage>
        <taxon>Bacteria</taxon>
        <taxon>Pseudomonadati</taxon>
        <taxon>Pseudomonadota</taxon>
        <taxon>Alphaproteobacteria</taxon>
        <taxon>Rhodobacterales</taxon>
        <taxon>Paracoccaceae</taxon>
        <taxon>Paracoccus</taxon>
    </lineage>
</organism>
<dbReference type="InterPro" id="IPR008893">
    <property type="entry name" value="WGR_domain"/>
</dbReference>
<evidence type="ECO:0000313" key="3">
    <source>
        <dbReference type="Proteomes" id="UP000478183"/>
    </source>
</evidence>
<name>A0A6L6JBP8_9RHOB</name>
<sequence length="86" mass="10044">MRDLEDQIDVFPREMVLRRIDPDRNMWRFYRLSVEPDLFGGASLVREWGRIGRPGQHLSEPHADEGQAINALLRLAAAKRRRGYQA</sequence>
<gene>
    <name evidence="2" type="ORF">GL286_17805</name>
</gene>
<accession>A0A6L6JBP8</accession>
<dbReference type="InterPro" id="IPR049809">
    <property type="entry name" value="YehF/YfeS-like_WGR"/>
</dbReference>
<dbReference type="RefSeq" id="WP_155096925.1">
    <property type="nucleotide sequence ID" value="NZ_WMIE01000017.1"/>
</dbReference>
<dbReference type="EMBL" id="WMIE01000017">
    <property type="protein sequence ID" value="MTH79572.1"/>
    <property type="molecule type" value="Genomic_DNA"/>
</dbReference>
<dbReference type="OrthoDB" id="5801306at2"/>
<evidence type="ECO:0000259" key="1">
    <source>
        <dbReference type="PROSITE" id="PS51977"/>
    </source>
</evidence>
<comment type="caution">
    <text evidence="2">The sequence shown here is derived from an EMBL/GenBank/DDBJ whole genome shotgun (WGS) entry which is preliminary data.</text>
</comment>
<dbReference type="PROSITE" id="PS51977">
    <property type="entry name" value="WGR"/>
    <property type="match status" value="1"/>
</dbReference>
<keyword evidence="3" id="KW-1185">Reference proteome</keyword>
<dbReference type="CDD" id="cd07996">
    <property type="entry name" value="WGR_MMR_like"/>
    <property type="match status" value="1"/>
</dbReference>
<protein>
    <submittedName>
        <fullName evidence="2">WGR domain-containing protein</fullName>
    </submittedName>
</protein>
<feature type="domain" description="WGR" evidence="1">
    <location>
        <begin position="1"/>
        <end position="86"/>
    </location>
</feature>
<dbReference type="SUPFAM" id="SSF142921">
    <property type="entry name" value="WGR domain-like"/>
    <property type="match status" value="1"/>
</dbReference>
<dbReference type="SMART" id="SM00773">
    <property type="entry name" value="WGR"/>
    <property type="match status" value="1"/>
</dbReference>
<dbReference type="AlphaFoldDB" id="A0A6L6JBP8"/>
<dbReference type="Proteomes" id="UP000478183">
    <property type="component" value="Unassembled WGS sequence"/>
</dbReference>
<dbReference type="Pfam" id="PF05406">
    <property type="entry name" value="WGR"/>
    <property type="match status" value="1"/>
</dbReference>
<dbReference type="InterPro" id="IPR036930">
    <property type="entry name" value="WGR_dom_sf"/>
</dbReference>
<proteinExistence type="predicted"/>
<evidence type="ECO:0000313" key="2">
    <source>
        <dbReference type="EMBL" id="MTH79572.1"/>
    </source>
</evidence>